<dbReference type="GO" id="GO:0003729">
    <property type="term" value="F:mRNA binding"/>
    <property type="evidence" value="ECO:0007669"/>
    <property type="project" value="TreeGrafter"/>
</dbReference>
<feature type="domain" description="MIF4G-like type 1" evidence="10">
    <location>
        <begin position="280"/>
        <end position="424"/>
    </location>
</feature>
<evidence type="ECO:0000259" key="9">
    <source>
        <dbReference type="Pfam" id="PF02854"/>
    </source>
</evidence>
<feature type="coiled-coil region" evidence="8">
    <location>
        <begin position="599"/>
        <end position="633"/>
    </location>
</feature>
<evidence type="ECO:0000313" key="13">
    <source>
        <dbReference type="Proteomes" id="UP000646548"/>
    </source>
</evidence>
<dbReference type="PANTHER" id="PTHR12412">
    <property type="entry name" value="CAP BINDING PROTEIN"/>
    <property type="match status" value="1"/>
</dbReference>
<dbReference type="Pfam" id="PF02854">
    <property type="entry name" value="MIF4G"/>
    <property type="match status" value="1"/>
</dbReference>
<evidence type="ECO:0000256" key="5">
    <source>
        <dbReference type="ARBA" id="ARBA00023158"/>
    </source>
</evidence>
<comment type="similarity">
    <text evidence="2">Belongs to the NCBP1 family.</text>
</comment>
<evidence type="ECO:0000256" key="7">
    <source>
        <dbReference type="ARBA" id="ARBA00023242"/>
    </source>
</evidence>
<evidence type="ECO:0000256" key="1">
    <source>
        <dbReference type="ARBA" id="ARBA00004123"/>
    </source>
</evidence>
<protein>
    <submittedName>
        <fullName evidence="12">Nuclear cap-binding protein subunit 1</fullName>
    </submittedName>
</protein>
<keyword evidence="6" id="KW-0508">mRNA splicing</keyword>
<dbReference type="EMBL" id="WKFB01000232">
    <property type="protein sequence ID" value="KAF6730711.1"/>
    <property type="molecule type" value="Genomic_DNA"/>
</dbReference>
<dbReference type="Gene3D" id="1.25.40.180">
    <property type="match status" value="3"/>
</dbReference>
<evidence type="ECO:0000256" key="3">
    <source>
        <dbReference type="ARBA" id="ARBA00022664"/>
    </source>
</evidence>
<keyword evidence="7" id="KW-0539">Nucleus</keyword>
<dbReference type="Pfam" id="PF09090">
    <property type="entry name" value="MIF4G_like_2"/>
    <property type="match status" value="1"/>
</dbReference>
<dbReference type="GO" id="GO:0005634">
    <property type="term" value="C:nucleus"/>
    <property type="evidence" value="ECO:0007669"/>
    <property type="project" value="UniProtKB-SubCell"/>
</dbReference>
<comment type="subcellular location">
    <subcellularLocation>
        <location evidence="1">Nucleus</location>
    </subcellularLocation>
</comment>
<dbReference type="GO" id="GO:0000184">
    <property type="term" value="P:nuclear-transcribed mRNA catabolic process, nonsense-mediated decay"/>
    <property type="evidence" value="ECO:0007669"/>
    <property type="project" value="TreeGrafter"/>
</dbReference>
<dbReference type="GO" id="GO:0005846">
    <property type="term" value="C:nuclear cap binding complex"/>
    <property type="evidence" value="ECO:0007669"/>
    <property type="project" value="InterPro"/>
</dbReference>
<evidence type="ECO:0000313" key="12">
    <source>
        <dbReference type="EMBL" id="KAF6730711.1"/>
    </source>
</evidence>
<dbReference type="GO" id="GO:0031047">
    <property type="term" value="P:regulatory ncRNA-mediated gene silencing"/>
    <property type="evidence" value="ECO:0007669"/>
    <property type="project" value="UniProtKB-KW"/>
</dbReference>
<keyword evidence="3" id="KW-0507">mRNA processing</keyword>
<keyword evidence="5" id="KW-0943">RNA-mediated gene silencing</keyword>
<feature type="domain" description="MIF4G" evidence="9">
    <location>
        <begin position="79"/>
        <end position="194"/>
    </location>
</feature>
<proteinExistence type="inferred from homology"/>
<evidence type="ECO:0000259" key="10">
    <source>
        <dbReference type="Pfam" id="PF09088"/>
    </source>
</evidence>
<dbReference type="GO" id="GO:0000339">
    <property type="term" value="F:RNA cap binding"/>
    <property type="evidence" value="ECO:0007669"/>
    <property type="project" value="InterPro"/>
</dbReference>
<dbReference type="GO" id="GO:0006370">
    <property type="term" value="P:7-methylguanosine mRNA capping"/>
    <property type="evidence" value="ECO:0007669"/>
    <property type="project" value="UniProtKB-KW"/>
</dbReference>
<evidence type="ECO:0000259" key="11">
    <source>
        <dbReference type="Pfam" id="PF09090"/>
    </source>
</evidence>
<dbReference type="InterPro" id="IPR015172">
    <property type="entry name" value="MIF4G-like_typ-1"/>
</dbReference>
<evidence type="ECO:0000256" key="4">
    <source>
        <dbReference type="ARBA" id="ARBA00023042"/>
    </source>
</evidence>
<evidence type="ECO:0000256" key="2">
    <source>
        <dbReference type="ARBA" id="ARBA00007413"/>
    </source>
</evidence>
<dbReference type="GO" id="GO:0008380">
    <property type="term" value="P:RNA splicing"/>
    <property type="evidence" value="ECO:0007669"/>
    <property type="project" value="UniProtKB-KW"/>
</dbReference>
<keyword evidence="4" id="KW-0506">mRNA capping</keyword>
<name>A0A834FDM1_ORYME</name>
<dbReference type="FunFam" id="1.25.40.180:FF:000010">
    <property type="entry name" value="Nuclear cap-binding protein subunit 1"/>
    <property type="match status" value="1"/>
</dbReference>
<dbReference type="PANTHER" id="PTHR12412:SF2">
    <property type="entry name" value="NUCLEAR CAP-BINDING PROTEIN SUBUNIT 1"/>
    <property type="match status" value="1"/>
</dbReference>
<dbReference type="InterPro" id="IPR015174">
    <property type="entry name" value="MIF4G-like_typ-2"/>
</dbReference>
<dbReference type="Pfam" id="PF09088">
    <property type="entry name" value="MIF4G_like"/>
    <property type="match status" value="1"/>
</dbReference>
<evidence type="ECO:0000256" key="8">
    <source>
        <dbReference type="SAM" id="Coils"/>
    </source>
</evidence>
<dbReference type="GO" id="GO:0050684">
    <property type="term" value="P:regulation of mRNA processing"/>
    <property type="evidence" value="ECO:0007669"/>
    <property type="project" value="TreeGrafter"/>
</dbReference>
<dbReference type="InterPro" id="IPR016024">
    <property type="entry name" value="ARM-type_fold"/>
</dbReference>
<sequence>MFGRPPPAGEADRLHDFSGPPERQELQLWRGVCGGHDPAAEGDAEKQLVQRSRLLGLLMSELQAAATLLSFSIVETLCSPQVRFLSDLVNCHVIAAPSMVAMFENFISVTQEEDVPQVRLDWFVYVVLSCLPWVGKELYEKKDVEMDRLLSQIEGYLKRRVKTHVPMLQVWTAEKPHPQEEYLDCLWAQIQKLKKDRWQERHILRPYIAFDSVLCEALQHNLPPFTPPGHMPDAQYPMPRVIFRMFDYTDAPEGPVMPGSHSVERFVIEENLHCIIKTHWKERKTCAAQLLSYPGKNKIPLNYHIVEVIFAELFQLPSPPHIDVMYTSLLIELCKLQPGSLPQVLAQATEMLYMRLDTMNTSCIDRFINWFAHHLSNFQFRWSWDDWADCLTLDLDKPKPKFVKEVLEKSMRLSYHQRIVDIVPATFSALIPADPIFTFKYEDESASTLPGYATSVTVSNAIKNRASNEEILAILKEVPNPNQEDDDDEGESFNPLKIDVFLQTLLHLAAKSFSHSFSALGKFHEILKTLTESDEGKLHILKVVYEVWRNHPQMIAVLVDKMIRTQIVDCAAVANWLFSQDMAHEFTRLFIWEILHSTIRKMNKHVQKIQKELEEAKEKLEKQQNKRVTTQVRAALLQKLRRARLCLHSAAALLRGIAATTRTWRRTARTRRVSWRSRSSGCRRRWSRLRANRRTCSSSSSSVSSCC</sequence>
<organism evidence="12 13">
    <name type="scientific">Oryzias melastigma</name>
    <name type="common">Marine medaka</name>
    <dbReference type="NCBI Taxonomy" id="30732"/>
    <lineage>
        <taxon>Eukaryota</taxon>
        <taxon>Metazoa</taxon>
        <taxon>Chordata</taxon>
        <taxon>Craniata</taxon>
        <taxon>Vertebrata</taxon>
        <taxon>Euteleostomi</taxon>
        <taxon>Actinopterygii</taxon>
        <taxon>Neopterygii</taxon>
        <taxon>Teleostei</taxon>
        <taxon>Neoteleostei</taxon>
        <taxon>Acanthomorphata</taxon>
        <taxon>Ovalentaria</taxon>
        <taxon>Atherinomorphae</taxon>
        <taxon>Beloniformes</taxon>
        <taxon>Adrianichthyidae</taxon>
        <taxon>Oryziinae</taxon>
        <taxon>Oryzias</taxon>
    </lineage>
</organism>
<dbReference type="AlphaFoldDB" id="A0A834FDM1"/>
<feature type="domain" description="MIF4G-like type 2" evidence="11">
    <location>
        <begin position="439"/>
        <end position="635"/>
    </location>
</feature>
<keyword evidence="8" id="KW-0175">Coiled coil</keyword>
<dbReference type="GO" id="GO:0006406">
    <property type="term" value="P:mRNA export from nucleus"/>
    <property type="evidence" value="ECO:0007669"/>
    <property type="project" value="InterPro"/>
</dbReference>
<dbReference type="InterPro" id="IPR027159">
    <property type="entry name" value="CBP80"/>
</dbReference>
<dbReference type="Proteomes" id="UP000646548">
    <property type="component" value="Unassembled WGS sequence"/>
</dbReference>
<dbReference type="SUPFAM" id="SSF48371">
    <property type="entry name" value="ARM repeat"/>
    <property type="match status" value="3"/>
</dbReference>
<dbReference type="InterPro" id="IPR003890">
    <property type="entry name" value="MIF4G-like_typ-3"/>
</dbReference>
<comment type="caution">
    <text evidence="12">The sequence shown here is derived from an EMBL/GenBank/DDBJ whole genome shotgun (WGS) entry which is preliminary data.</text>
</comment>
<gene>
    <name evidence="12" type="ORF">FQA47_015806</name>
</gene>
<evidence type="ECO:0000256" key="6">
    <source>
        <dbReference type="ARBA" id="ARBA00023187"/>
    </source>
</evidence>
<reference evidence="12" key="1">
    <citation type="journal article" name="BMC Genomics">
        <title>Long-read sequencing and de novo genome assembly of marine medaka (Oryzias melastigma).</title>
        <authorList>
            <person name="Liang P."/>
            <person name="Saqib H.S.A."/>
            <person name="Ni X."/>
            <person name="Shen Y."/>
        </authorList>
    </citation>
    <scope>NUCLEOTIDE SEQUENCE</scope>
    <source>
        <strain evidence="12">Bigg-433</strain>
    </source>
</reference>
<accession>A0A834FDM1</accession>